<evidence type="ECO:0000313" key="2">
    <source>
        <dbReference type="Ensembl" id="ENSJHYP00000020990.1"/>
    </source>
</evidence>
<feature type="region of interest" description="Disordered" evidence="1">
    <location>
        <begin position="108"/>
        <end position="130"/>
    </location>
</feature>
<reference evidence="2" key="1">
    <citation type="submission" date="2025-08" db="UniProtKB">
        <authorList>
            <consortium name="Ensembl"/>
        </authorList>
    </citation>
    <scope>IDENTIFICATION</scope>
</reference>
<feature type="compositionally biased region" description="Polar residues" evidence="1">
    <location>
        <begin position="119"/>
        <end position="130"/>
    </location>
</feature>
<evidence type="ECO:0000256" key="1">
    <source>
        <dbReference type="SAM" id="MobiDB-lite"/>
    </source>
</evidence>
<dbReference type="Ensembl" id="ENSJHYT00000025300.1">
    <property type="protein sequence ID" value="ENSJHYP00000020990.1"/>
    <property type="gene ID" value="ENSJHYG00000015855.1"/>
</dbReference>
<name>A0A8C5JP83_JUNHY</name>
<dbReference type="Proteomes" id="UP000694408">
    <property type="component" value="Unplaced"/>
</dbReference>
<evidence type="ECO:0000313" key="3">
    <source>
        <dbReference type="Proteomes" id="UP000694408"/>
    </source>
</evidence>
<dbReference type="PANTHER" id="PTHR13639:SF2">
    <property type="entry name" value="CYTOCHROME C OXIDASE ASSEMBLY FACTOR 4 HOMOLOG, MITOCHONDRIAL"/>
    <property type="match status" value="1"/>
</dbReference>
<dbReference type="PANTHER" id="PTHR13639">
    <property type="entry name" value="CYTOCHROME C OXIDASE ASSEMBLY FACTOR 4 HOMOLOG, MITOCHONDRIAL"/>
    <property type="match status" value="1"/>
</dbReference>
<dbReference type="GO" id="GO:0033617">
    <property type="term" value="P:mitochondrial respiratory chain complex IV assembly"/>
    <property type="evidence" value="ECO:0007669"/>
    <property type="project" value="InterPro"/>
</dbReference>
<keyword evidence="3" id="KW-1185">Reference proteome</keyword>
<reference evidence="2" key="2">
    <citation type="submission" date="2025-09" db="UniProtKB">
        <authorList>
            <consortium name="Ensembl"/>
        </authorList>
    </citation>
    <scope>IDENTIFICATION</scope>
</reference>
<dbReference type="InterPro" id="IPR039870">
    <property type="entry name" value="Coa4-like"/>
</dbReference>
<feature type="region of interest" description="Disordered" evidence="1">
    <location>
        <begin position="43"/>
        <end position="62"/>
    </location>
</feature>
<dbReference type="GO" id="GO:0005758">
    <property type="term" value="C:mitochondrial intermembrane space"/>
    <property type="evidence" value="ECO:0007669"/>
    <property type="project" value="InterPro"/>
</dbReference>
<protein>
    <submittedName>
        <fullName evidence="2">Cytochrome c oxidase assembly factor 4 homolog</fullName>
    </submittedName>
</protein>
<sequence>MRGGECPGSGQDRVNFYTSREEHIWDIWLHKFLVVSSSLPGHGWSGAAAAKRGSEEEEEGEDPLDARIARSGCLEQHRQLQECMAERRDWRHCQEQVRAFGACMARRQQQRQREKITRHSASISAQTAPI</sequence>
<proteinExistence type="predicted"/>
<accession>A0A8C5JP83</accession>
<dbReference type="PROSITE" id="PS51808">
    <property type="entry name" value="CHCH"/>
    <property type="match status" value="1"/>
</dbReference>
<dbReference type="AlphaFoldDB" id="A0A8C5JP83"/>
<organism evidence="2 3">
    <name type="scientific">Junco hyemalis</name>
    <name type="common">Dark-eyed junco</name>
    <dbReference type="NCBI Taxonomy" id="40217"/>
    <lineage>
        <taxon>Eukaryota</taxon>
        <taxon>Metazoa</taxon>
        <taxon>Chordata</taxon>
        <taxon>Craniata</taxon>
        <taxon>Vertebrata</taxon>
        <taxon>Euteleostomi</taxon>
        <taxon>Archelosauria</taxon>
        <taxon>Archosauria</taxon>
        <taxon>Dinosauria</taxon>
        <taxon>Saurischia</taxon>
        <taxon>Theropoda</taxon>
        <taxon>Coelurosauria</taxon>
        <taxon>Aves</taxon>
        <taxon>Neognathae</taxon>
        <taxon>Neoaves</taxon>
        <taxon>Telluraves</taxon>
        <taxon>Australaves</taxon>
        <taxon>Passeriformes</taxon>
        <taxon>Passerellidae</taxon>
        <taxon>Junco</taxon>
    </lineage>
</organism>